<keyword evidence="1" id="KW-0472">Membrane</keyword>
<feature type="transmembrane region" description="Helical" evidence="1">
    <location>
        <begin position="12"/>
        <end position="33"/>
    </location>
</feature>
<dbReference type="Proteomes" id="UP000249842">
    <property type="component" value="Unassembled WGS sequence"/>
</dbReference>
<evidence type="ECO:0000256" key="1">
    <source>
        <dbReference type="SAM" id="Phobius"/>
    </source>
</evidence>
<protein>
    <submittedName>
        <fullName evidence="2">Uncharacterized protein</fullName>
    </submittedName>
</protein>
<proteinExistence type="predicted"/>
<reference evidence="3" key="1">
    <citation type="submission" date="2018-05" db="EMBL/GenBank/DDBJ databases">
        <authorList>
            <person name="Li X."/>
        </authorList>
    </citation>
    <scope>NUCLEOTIDE SEQUENCE [LARGE SCALE GENOMIC DNA]</scope>
    <source>
        <strain evidence="3">HKS-05</strain>
    </source>
</reference>
<dbReference type="EMBL" id="QFYP01000001">
    <property type="protein sequence ID" value="RAK59534.1"/>
    <property type="molecule type" value="Genomic_DNA"/>
</dbReference>
<evidence type="ECO:0000313" key="3">
    <source>
        <dbReference type="Proteomes" id="UP000249842"/>
    </source>
</evidence>
<dbReference type="AlphaFoldDB" id="A0A328B103"/>
<gene>
    <name evidence="2" type="ORF">DJ021_06825</name>
</gene>
<name>A0A328B103_9CAUL</name>
<sequence length="210" mass="23173">MTDTPKRRLPLRWLTLAELVGVVAVVIAGLGYWDTHRERAQEAHDRAVSERERRAEAQQGALKRTFLMTGTPDGAGERIRLAPAHPEQVIQTQAVVFPSAMRGDPVQTTGNPRIERGWFEGGLKKAERDRKHDGKAGDQGRLPVGLVTTYIEDGQTRTDRSVYLLGYSLHDRFLRGARVELDGLSLARRGVSGDVQAEVDGLWTKSAPAG</sequence>
<comment type="caution">
    <text evidence="2">The sequence shown here is derived from an EMBL/GenBank/DDBJ whole genome shotgun (WGS) entry which is preliminary data.</text>
</comment>
<keyword evidence="1" id="KW-1133">Transmembrane helix</keyword>
<organism evidence="2 3">
    <name type="scientific">Phenylobacterium hankyongense</name>
    <dbReference type="NCBI Taxonomy" id="1813876"/>
    <lineage>
        <taxon>Bacteria</taxon>
        <taxon>Pseudomonadati</taxon>
        <taxon>Pseudomonadota</taxon>
        <taxon>Alphaproteobacteria</taxon>
        <taxon>Caulobacterales</taxon>
        <taxon>Caulobacteraceae</taxon>
        <taxon>Phenylobacterium</taxon>
    </lineage>
</organism>
<evidence type="ECO:0000313" key="2">
    <source>
        <dbReference type="EMBL" id="RAK59534.1"/>
    </source>
</evidence>
<keyword evidence="3" id="KW-1185">Reference proteome</keyword>
<dbReference type="OrthoDB" id="7499953at2"/>
<accession>A0A328B103</accession>
<dbReference type="RefSeq" id="WP_111456827.1">
    <property type="nucleotide sequence ID" value="NZ_QFYP01000001.1"/>
</dbReference>
<keyword evidence="1" id="KW-0812">Transmembrane</keyword>